<dbReference type="AlphaFoldDB" id="A0A926HYU2"/>
<protein>
    <submittedName>
        <fullName evidence="2">Aminoglycoside phosphotransferase family protein</fullName>
    </submittedName>
</protein>
<dbReference type="RefSeq" id="WP_249311902.1">
    <property type="nucleotide sequence ID" value="NZ_JACRSU010000002.1"/>
</dbReference>
<dbReference type="Proteomes" id="UP000611762">
    <property type="component" value="Unassembled WGS sequence"/>
</dbReference>
<dbReference type="InterPro" id="IPR002575">
    <property type="entry name" value="Aminoglycoside_PTrfase"/>
</dbReference>
<dbReference type="Gene3D" id="3.90.1200.10">
    <property type="match status" value="1"/>
</dbReference>
<dbReference type="InterPro" id="IPR011009">
    <property type="entry name" value="Kinase-like_dom_sf"/>
</dbReference>
<dbReference type="PANTHER" id="PTHR21064:SF5">
    <property type="entry name" value="SLR1880 PROTEIN"/>
    <property type="match status" value="1"/>
</dbReference>
<sequence length="359" mass="40442">MIERYLSDICGAFGIKSEGISFGGGHINDTYSAEKDGYPCVLQRINTEVFKNPDEVMSNIFRVTSHLRLKLKTSNGDADRGTLHFLKTADGAPYFKDGDGDCFRVYRFIENSITVETVSKPAQFYEAAKTFGRFQNMLADFPAEQLYETIQQFHDTPNRVKQLNDAINSDCCGRVKECSPELEYAMKQVPEAGIVCGAIAESAVPCRVTHNDTKLNNVLFDEKTGEGICVIDLDTVMPGSLLYDFGDALRFGANTAAEDETDLDKVVFDLNLFEAFTKGFASELKNTITPAEKELLAFSAKLMTYECGIRFLADFLNGDTYFKTKYRNHNLDRARNQFQLCRQIDLKRNEMNKIVNESF</sequence>
<accession>A0A926HYU2</accession>
<dbReference type="EMBL" id="JACRSU010000002">
    <property type="protein sequence ID" value="MBC8540753.1"/>
    <property type="molecule type" value="Genomic_DNA"/>
</dbReference>
<keyword evidence="3" id="KW-1185">Reference proteome</keyword>
<dbReference type="InterPro" id="IPR050249">
    <property type="entry name" value="Pseudomonas-type_ThrB"/>
</dbReference>
<reference evidence="2" key="1">
    <citation type="submission" date="2020-08" db="EMBL/GenBank/DDBJ databases">
        <title>Genome public.</title>
        <authorList>
            <person name="Liu C."/>
            <person name="Sun Q."/>
        </authorList>
    </citation>
    <scope>NUCLEOTIDE SEQUENCE</scope>
    <source>
        <strain evidence="2">H8</strain>
    </source>
</reference>
<evidence type="ECO:0000313" key="3">
    <source>
        <dbReference type="Proteomes" id="UP000611762"/>
    </source>
</evidence>
<dbReference type="SUPFAM" id="SSF56112">
    <property type="entry name" value="Protein kinase-like (PK-like)"/>
    <property type="match status" value="1"/>
</dbReference>
<evidence type="ECO:0000313" key="2">
    <source>
        <dbReference type="EMBL" id="MBC8540753.1"/>
    </source>
</evidence>
<dbReference type="Pfam" id="PF01636">
    <property type="entry name" value="APH"/>
    <property type="match status" value="1"/>
</dbReference>
<proteinExistence type="predicted"/>
<comment type="caution">
    <text evidence="2">The sequence shown here is derived from an EMBL/GenBank/DDBJ whole genome shotgun (WGS) entry which is preliminary data.</text>
</comment>
<feature type="domain" description="Aminoglycoside phosphotransferase" evidence="1">
    <location>
        <begin position="22"/>
        <end position="253"/>
    </location>
</feature>
<organism evidence="2 3">
    <name type="scientific">Congzhengia minquanensis</name>
    <dbReference type="NCBI Taxonomy" id="2763657"/>
    <lineage>
        <taxon>Bacteria</taxon>
        <taxon>Bacillati</taxon>
        <taxon>Bacillota</taxon>
        <taxon>Clostridia</taxon>
        <taxon>Eubacteriales</taxon>
        <taxon>Oscillospiraceae</taxon>
        <taxon>Congzhengia</taxon>
    </lineage>
</organism>
<gene>
    <name evidence="2" type="ORF">H8698_07155</name>
</gene>
<evidence type="ECO:0000259" key="1">
    <source>
        <dbReference type="Pfam" id="PF01636"/>
    </source>
</evidence>
<name>A0A926HYU2_9FIRM</name>
<dbReference type="PANTHER" id="PTHR21064">
    <property type="entry name" value="AMINOGLYCOSIDE PHOSPHOTRANSFERASE DOMAIN-CONTAINING PROTEIN-RELATED"/>
    <property type="match status" value="1"/>
</dbReference>